<dbReference type="OrthoDB" id="428974at2759"/>
<name>A0A4P9WCF4_9FUNG</name>
<dbReference type="InterPro" id="IPR029058">
    <property type="entry name" value="AB_hydrolase_fold"/>
</dbReference>
<dbReference type="AlphaFoldDB" id="A0A4P9WCF4"/>
<keyword evidence="2" id="KW-0378">Hydrolase</keyword>
<organism evidence="2 3">
    <name type="scientific">Blyttiomyces helicus</name>
    <dbReference type="NCBI Taxonomy" id="388810"/>
    <lineage>
        <taxon>Eukaryota</taxon>
        <taxon>Fungi</taxon>
        <taxon>Fungi incertae sedis</taxon>
        <taxon>Chytridiomycota</taxon>
        <taxon>Chytridiomycota incertae sedis</taxon>
        <taxon>Chytridiomycetes</taxon>
        <taxon>Chytridiomycetes incertae sedis</taxon>
        <taxon>Blyttiomyces</taxon>
    </lineage>
</organism>
<reference evidence="3" key="1">
    <citation type="journal article" date="2018" name="Nat. Microbiol.">
        <title>Leveraging single-cell genomics to expand the fungal tree of life.</title>
        <authorList>
            <person name="Ahrendt S.R."/>
            <person name="Quandt C.A."/>
            <person name="Ciobanu D."/>
            <person name="Clum A."/>
            <person name="Salamov A."/>
            <person name="Andreopoulos B."/>
            <person name="Cheng J.F."/>
            <person name="Woyke T."/>
            <person name="Pelin A."/>
            <person name="Henrissat B."/>
            <person name="Reynolds N.K."/>
            <person name="Benny G.L."/>
            <person name="Smith M.E."/>
            <person name="James T.Y."/>
            <person name="Grigoriev I.V."/>
        </authorList>
    </citation>
    <scope>NUCLEOTIDE SEQUENCE [LARGE SCALE GENOMIC DNA]</scope>
</reference>
<keyword evidence="3" id="KW-1185">Reference proteome</keyword>
<evidence type="ECO:0000313" key="2">
    <source>
        <dbReference type="EMBL" id="RKO90341.1"/>
    </source>
</evidence>
<feature type="domain" description="AB hydrolase-1" evidence="1">
    <location>
        <begin position="65"/>
        <end position="297"/>
    </location>
</feature>
<dbReference type="Pfam" id="PF00561">
    <property type="entry name" value="Abhydrolase_1"/>
    <property type="match status" value="1"/>
</dbReference>
<dbReference type="GO" id="GO:0016787">
    <property type="term" value="F:hydrolase activity"/>
    <property type="evidence" value="ECO:0007669"/>
    <property type="project" value="UniProtKB-KW"/>
</dbReference>
<dbReference type="EMBL" id="KZ995604">
    <property type="protein sequence ID" value="RKO90341.1"/>
    <property type="molecule type" value="Genomic_DNA"/>
</dbReference>
<evidence type="ECO:0000259" key="1">
    <source>
        <dbReference type="Pfam" id="PF00561"/>
    </source>
</evidence>
<accession>A0A4P9WCF4</accession>
<dbReference type="Proteomes" id="UP000269721">
    <property type="component" value="Unassembled WGS sequence"/>
</dbReference>
<dbReference type="Gene3D" id="3.40.50.1820">
    <property type="entry name" value="alpha/beta hydrolase"/>
    <property type="match status" value="1"/>
</dbReference>
<sequence>MKQPLAVSVAATAAVGGLIFFIARAAARKKAPEPPTDSDVERWAVVRGKRLHVVFHEHAAGREVPTLVLIHGLGGQIGQWDAQIAHFCQVANVLAIEWVGNGKSDRPLGDADYETRSIVEDIADVLDGYKEKLISHSYGCVLASHLYPLAPTSISAMIFIAPKGPPSAHEIASVSSLLKLPTPIVNIFRYFDRRGGVNSKSVNRMLGKKATAELRERQLVWNRENETGVLKRVLKGATWPTQDTYKQITCPVLLIGGSADHVTPLNINLELIHSWLGSSPTPVIVPEAGHIVMAEEPDVVNAVMHNWLIECGLSKTLLGPAAADPGSI</sequence>
<dbReference type="SUPFAM" id="SSF53474">
    <property type="entry name" value="alpha/beta-Hydrolases"/>
    <property type="match status" value="1"/>
</dbReference>
<dbReference type="PANTHER" id="PTHR46438:SF11">
    <property type="entry name" value="LIPASE-RELATED"/>
    <property type="match status" value="1"/>
</dbReference>
<proteinExistence type="predicted"/>
<evidence type="ECO:0000313" key="3">
    <source>
        <dbReference type="Proteomes" id="UP000269721"/>
    </source>
</evidence>
<gene>
    <name evidence="2" type="ORF">BDK51DRAFT_29816</name>
</gene>
<dbReference type="PANTHER" id="PTHR46438">
    <property type="entry name" value="ALPHA/BETA-HYDROLASES SUPERFAMILY PROTEIN"/>
    <property type="match status" value="1"/>
</dbReference>
<dbReference type="InterPro" id="IPR000073">
    <property type="entry name" value="AB_hydrolase_1"/>
</dbReference>
<protein>
    <submittedName>
        <fullName evidence="2">Alpha/Beta hydrolase protein</fullName>
    </submittedName>
</protein>